<evidence type="ECO:0000313" key="1">
    <source>
        <dbReference type="EMBL" id="RUO44966.1"/>
    </source>
</evidence>
<organism evidence="1 2">
    <name type="scientific">Idiomarina aquatica</name>
    <dbReference type="NCBI Taxonomy" id="1327752"/>
    <lineage>
        <taxon>Bacteria</taxon>
        <taxon>Pseudomonadati</taxon>
        <taxon>Pseudomonadota</taxon>
        <taxon>Gammaproteobacteria</taxon>
        <taxon>Alteromonadales</taxon>
        <taxon>Idiomarinaceae</taxon>
        <taxon>Idiomarina</taxon>
    </lineage>
</organism>
<gene>
    <name evidence="1" type="ORF">CWE23_02760</name>
</gene>
<evidence type="ECO:0000313" key="2">
    <source>
        <dbReference type="Proteomes" id="UP000286680"/>
    </source>
</evidence>
<keyword evidence="2" id="KW-1185">Reference proteome</keyword>
<comment type="caution">
    <text evidence="1">The sequence shown here is derived from an EMBL/GenBank/DDBJ whole genome shotgun (WGS) entry which is preliminary data.</text>
</comment>
<sequence length="65" mass="7433">MSKGVVETAQEIVNQSPTIENARRLNRLIRAAKGEEKDFIYDLVESFLMQVEEPGQRDALLKEID</sequence>
<reference evidence="2" key="1">
    <citation type="journal article" date="2018" name="Front. Microbiol.">
        <title>Genome-Based Analysis Reveals the Taxonomy and Diversity of the Family Idiomarinaceae.</title>
        <authorList>
            <person name="Liu Y."/>
            <person name="Lai Q."/>
            <person name="Shao Z."/>
        </authorList>
    </citation>
    <scope>NUCLEOTIDE SEQUENCE [LARGE SCALE GENOMIC DNA]</scope>
    <source>
        <strain evidence="2">SN-14</strain>
    </source>
</reference>
<dbReference type="AlphaFoldDB" id="A0AA94EGB4"/>
<dbReference type="Proteomes" id="UP000286680">
    <property type="component" value="Unassembled WGS sequence"/>
</dbReference>
<proteinExistence type="predicted"/>
<dbReference type="RefSeq" id="WP_126819337.1">
    <property type="nucleotide sequence ID" value="NZ_PIPS01000001.1"/>
</dbReference>
<accession>A0AA94EGB4</accession>
<protein>
    <submittedName>
        <fullName evidence="1">Uncharacterized protein</fullName>
    </submittedName>
</protein>
<dbReference type="EMBL" id="PIPS01000001">
    <property type="protein sequence ID" value="RUO44966.1"/>
    <property type="molecule type" value="Genomic_DNA"/>
</dbReference>
<name>A0AA94EGB4_9GAMM</name>